<sequence>MKTAERIILTALELFNEQGENAVTSVDIAMELDISPGNLYYHYKGKEVIIDALMALHKKQLLSSLNRSLVENIHAEDLFYYFYILIEKLDLFRFLYRSPADLVEKYPSIQSPQKLLLKALDGQLDAIFKRLQSTDEIMLSSYERPLLVESLTLLMTQASQSSKPFMQQNTEGRLYHVLSLMMVNLLPRLKLSESAIKHILNAIQSHSVSHLNSNLPDLS</sequence>
<evidence type="ECO:0000313" key="5">
    <source>
        <dbReference type="Proteomes" id="UP001142810"/>
    </source>
</evidence>
<reference evidence="4" key="1">
    <citation type="submission" date="2022-11" db="EMBL/GenBank/DDBJ databases">
        <title>Alteromonas sp. nov., isolated from sea water of the Qingdao.</title>
        <authorList>
            <person name="Wang Q."/>
        </authorList>
    </citation>
    <scope>NUCLEOTIDE SEQUENCE</scope>
    <source>
        <strain evidence="4">ASW11-7</strain>
    </source>
</reference>
<feature type="domain" description="HTH tetR-type" evidence="3">
    <location>
        <begin position="1"/>
        <end position="61"/>
    </location>
</feature>
<organism evidence="4 5">
    <name type="scientific">Alteromonas aquimaris</name>
    <dbReference type="NCBI Taxonomy" id="2998417"/>
    <lineage>
        <taxon>Bacteria</taxon>
        <taxon>Pseudomonadati</taxon>
        <taxon>Pseudomonadota</taxon>
        <taxon>Gammaproteobacteria</taxon>
        <taxon>Alteromonadales</taxon>
        <taxon>Alteromonadaceae</taxon>
        <taxon>Alteromonas/Salinimonas group</taxon>
        <taxon>Alteromonas</taxon>
    </lineage>
</organism>
<dbReference type="InterPro" id="IPR050624">
    <property type="entry name" value="HTH-type_Tx_Regulator"/>
</dbReference>
<proteinExistence type="predicted"/>
<evidence type="ECO:0000256" key="1">
    <source>
        <dbReference type="ARBA" id="ARBA00023125"/>
    </source>
</evidence>
<dbReference type="RefSeq" id="WP_265617052.1">
    <property type="nucleotide sequence ID" value="NZ_JAPFRD010000009.1"/>
</dbReference>
<dbReference type="Pfam" id="PF00440">
    <property type="entry name" value="TetR_N"/>
    <property type="match status" value="1"/>
</dbReference>
<dbReference type="InterPro" id="IPR009057">
    <property type="entry name" value="Homeodomain-like_sf"/>
</dbReference>
<gene>
    <name evidence="4" type="ORF">OPS25_07510</name>
</gene>
<protein>
    <submittedName>
        <fullName evidence="4">TetR/AcrR family transcriptional regulator</fullName>
    </submittedName>
</protein>
<dbReference type="Gene3D" id="1.10.357.10">
    <property type="entry name" value="Tetracycline Repressor, domain 2"/>
    <property type="match status" value="1"/>
</dbReference>
<dbReference type="Proteomes" id="UP001142810">
    <property type="component" value="Unassembled WGS sequence"/>
</dbReference>
<dbReference type="InterPro" id="IPR001647">
    <property type="entry name" value="HTH_TetR"/>
</dbReference>
<evidence type="ECO:0000259" key="3">
    <source>
        <dbReference type="PROSITE" id="PS50977"/>
    </source>
</evidence>
<dbReference type="PANTHER" id="PTHR43479">
    <property type="entry name" value="ACREF/ENVCD OPERON REPRESSOR-RELATED"/>
    <property type="match status" value="1"/>
</dbReference>
<comment type="caution">
    <text evidence="4">The sequence shown here is derived from an EMBL/GenBank/DDBJ whole genome shotgun (WGS) entry which is preliminary data.</text>
</comment>
<dbReference type="PRINTS" id="PR00455">
    <property type="entry name" value="HTHTETR"/>
</dbReference>
<keyword evidence="5" id="KW-1185">Reference proteome</keyword>
<dbReference type="SUPFAM" id="SSF46689">
    <property type="entry name" value="Homeodomain-like"/>
    <property type="match status" value="1"/>
</dbReference>
<keyword evidence="1 2" id="KW-0238">DNA-binding</keyword>
<evidence type="ECO:0000256" key="2">
    <source>
        <dbReference type="PROSITE-ProRule" id="PRU00335"/>
    </source>
</evidence>
<dbReference type="Pfam" id="PF13972">
    <property type="entry name" value="TetR"/>
    <property type="match status" value="1"/>
</dbReference>
<feature type="DNA-binding region" description="H-T-H motif" evidence="2">
    <location>
        <begin position="24"/>
        <end position="43"/>
    </location>
</feature>
<accession>A0ABT3P6E1</accession>
<dbReference type="InterPro" id="IPR025722">
    <property type="entry name" value="TetR"/>
</dbReference>
<name>A0ABT3P6E1_9ALTE</name>
<evidence type="ECO:0000313" key="4">
    <source>
        <dbReference type="EMBL" id="MCW8108338.1"/>
    </source>
</evidence>
<dbReference type="PROSITE" id="PS50977">
    <property type="entry name" value="HTH_TETR_2"/>
    <property type="match status" value="1"/>
</dbReference>
<dbReference type="EMBL" id="JAPFRD010000009">
    <property type="protein sequence ID" value="MCW8108338.1"/>
    <property type="molecule type" value="Genomic_DNA"/>
</dbReference>
<dbReference type="PANTHER" id="PTHR43479:SF11">
    <property type="entry name" value="ACREF_ENVCD OPERON REPRESSOR-RELATED"/>
    <property type="match status" value="1"/>
</dbReference>